<name>A0AAE9ME99_9GAMM</name>
<evidence type="ECO:0000256" key="1">
    <source>
        <dbReference type="SAM" id="MobiDB-lite"/>
    </source>
</evidence>
<feature type="compositionally biased region" description="Polar residues" evidence="1">
    <location>
        <begin position="238"/>
        <end position="250"/>
    </location>
</feature>
<evidence type="ECO:0000313" key="3">
    <source>
        <dbReference type="Proteomes" id="UP001056890"/>
    </source>
</evidence>
<feature type="region of interest" description="Disordered" evidence="1">
    <location>
        <begin position="216"/>
        <end position="250"/>
    </location>
</feature>
<protein>
    <recommendedName>
        <fullName evidence="4">Type II and III secretion system family protein</fullName>
    </recommendedName>
</protein>
<dbReference type="AlphaFoldDB" id="A0AAE9ME99"/>
<keyword evidence="3" id="KW-1185">Reference proteome</keyword>
<organism evidence="2 3">
    <name type="scientific">Aeromonas encheleia</name>
    <dbReference type="NCBI Taxonomy" id="73010"/>
    <lineage>
        <taxon>Bacteria</taxon>
        <taxon>Pseudomonadati</taxon>
        <taxon>Pseudomonadota</taxon>
        <taxon>Gammaproteobacteria</taxon>
        <taxon>Aeromonadales</taxon>
        <taxon>Aeromonadaceae</taxon>
        <taxon>Aeromonas</taxon>
    </lineage>
</organism>
<sequence>MKQWRWIWVLWCCGLWVLPLRAEVKVIPVFEAEGMVRTLKEIYPELGVSAMGNQLVLSGSAVQLQEAETTLNQLNQPPQSLLIEWRVEGASSGQQLGVGISNDNARRQWLAEGKGQSYQRSQNDSWQVRGLSGRPVLLQMGSYQPVTFYRWQGGRVVGMVPLINGLYATATLIGDRVQIALSSEQARLERGDIKTGQSATEVSGAPGQWLTVGELSTSQEGSGSELSNQSRVGMASGSERQTLQIRVTRQ</sequence>
<dbReference type="EMBL" id="CP099717">
    <property type="protein sequence ID" value="USV55998.1"/>
    <property type="molecule type" value="Genomic_DNA"/>
</dbReference>
<feature type="compositionally biased region" description="Polar residues" evidence="1">
    <location>
        <begin position="216"/>
        <end position="231"/>
    </location>
</feature>
<gene>
    <name evidence="2" type="ORF">NHF51_11525</name>
</gene>
<reference evidence="2" key="1">
    <citation type="submission" date="2022-06" db="EMBL/GenBank/DDBJ databases">
        <title>Complete Genome of Aeromonas sp. Strain SOD01 Isolated from an Urban Freshwater Stream.</title>
        <authorList>
            <person name="Williams L.E."/>
            <person name="Brysgel T."/>
            <person name="Capestro E.M."/>
            <person name="Foltz G.V."/>
            <person name="Gardner A.E."/>
            <person name="Ingrassia J."/>
            <person name="Peterson E."/>
            <person name="Arruda J."/>
            <person name="Flaherty I."/>
            <person name="Hunt M."/>
            <person name="Pappas G."/>
            <person name="Ramsaran S."/>
            <person name="Rocha M."/>
        </authorList>
    </citation>
    <scope>NUCLEOTIDE SEQUENCE</scope>
    <source>
        <strain evidence="2">SOD01</strain>
    </source>
</reference>
<dbReference type="Proteomes" id="UP001056890">
    <property type="component" value="Chromosome"/>
</dbReference>
<evidence type="ECO:0000313" key="2">
    <source>
        <dbReference type="EMBL" id="USV55998.1"/>
    </source>
</evidence>
<proteinExistence type="predicted"/>
<dbReference type="RefSeq" id="WP_252994466.1">
    <property type="nucleotide sequence ID" value="NZ_CP099717.1"/>
</dbReference>
<accession>A0AAE9ME99</accession>
<evidence type="ECO:0008006" key="4">
    <source>
        <dbReference type="Google" id="ProtNLM"/>
    </source>
</evidence>